<evidence type="ECO:0000313" key="6">
    <source>
        <dbReference type="Proteomes" id="UP000823882"/>
    </source>
</evidence>
<dbReference type="Gene3D" id="2.60.40.2700">
    <property type="match status" value="1"/>
</dbReference>
<dbReference type="InterPro" id="IPR036116">
    <property type="entry name" value="FN3_sf"/>
</dbReference>
<dbReference type="InterPro" id="IPR013783">
    <property type="entry name" value="Ig-like_fold"/>
</dbReference>
<proteinExistence type="predicted"/>
<comment type="caution">
    <text evidence="5">The sequence shown here is derived from an EMBL/GenBank/DDBJ whole genome shotgun (WGS) entry which is preliminary data.</text>
</comment>
<dbReference type="Proteomes" id="UP000823882">
    <property type="component" value="Unassembled WGS sequence"/>
</dbReference>
<dbReference type="EMBL" id="DWWJ01000167">
    <property type="protein sequence ID" value="HJC41717.1"/>
    <property type="molecule type" value="Genomic_DNA"/>
</dbReference>
<feature type="domain" description="Fibronectin type-III" evidence="3">
    <location>
        <begin position="1127"/>
        <end position="1216"/>
    </location>
</feature>
<feature type="domain" description="SLH" evidence="4">
    <location>
        <begin position="1379"/>
        <end position="1442"/>
    </location>
</feature>
<accession>A0A9D2P073</accession>
<organism evidence="5 6">
    <name type="scientific">Candidatus Intestinimonas pullistercoris</name>
    <dbReference type="NCBI Taxonomy" id="2838623"/>
    <lineage>
        <taxon>Bacteria</taxon>
        <taxon>Bacillati</taxon>
        <taxon>Bacillota</taxon>
        <taxon>Clostridia</taxon>
        <taxon>Eubacteriales</taxon>
        <taxon>Intestinimonas</taxon>
    </lineage>
</organism>
<evidence type="ECO:0000259" key="3">
    <source>
        <dbReference type="PROSITE" id="PS50853"/>
    </source>
</evidence>
<dbReference type="SUPFAM" id="SSF49313">
    <property type="entry name" value="Cadherin-like"/>
    <property type="match status" value="1"/>
</dbReference>
<feature type="domain" description="SLH" evidence="4">
    <location>
        <begin position="1316"/>
        <end position="1378"/>
    </location>
</feature>
<dbReference type="Gene3D" id="2.60.40.10">
    <property type="entry name" value="Immunoglobulins"/>
    <property type="match status" value="3"/>
</dbReference>
<feature type="region of interest" description="Disordered" evidence="2">
    <location>
        <begin position="1"/>
        <end position="33"/>
    </location>
</feature>
<evidence type="ECO:0000259" key="4">
    <source>
        <dbReference type="PROSITE" id="PS51272"/>
    </source>
</evidence>
<dbReference type="PANTHER" id="PTHR43308">
    <property type="entry name" value="OUTER MEMBRANE PROTEIN ALPHA-RELATED"/>
    <property type="match status" value="1"/>
</dbReference>
<feature type="region of interest" description="Disordered" evidence="2">
    <location>
        <begin position="1208"/>
        <end position="1238"/>
    </location>
</feature>
<dbReference type="CDD" id="cd00063">
    <property type="entry name" value="FN3"/>
    <property type="match status" value="1"/>
</dbReference>
<reference evidence="5" key="2">
    <citation type="submission" date="2021-04" db="EMBL/GenBank/DDBJ databases">
        <authorList>
            <person name="Gilroy R."/>
        </authorList>
    </citation>
    <scope>NUCLEOTIDE SEQUENCE</scope>
    <source>
        <strain evidence="5">CHK186-1790</strain>
    </source>
</reference>
<dbReference type="GO" id="GO:0005509">
    <property type="term" value="F:calcium ion binding"/>
    <property type="evidence" value="ECO:0007669"/>
    <property type="project" value="InterPro"/>
</dbReference>
<dbReference type="GO" id="GO:0016020">
    <property type="term" value="C:membrane"/>
    <property type="evidence" value="ECO:0007669"/>
    <property type="project" value="InterPro"/>
</dbReference>
<dbReference type="PROSITE" id="PS51272">
    <property type="entry name" value="SLH"/>
    <property type="match status" value="3"/>
</dbReference>
<feature type="compositionally biased region" description="Polar residues" evidence="2">
    <location>
        <begin position="17"/>
        <end position="33"/>
    </location>
</feature>
<keyword evidence="1" id="KW-0677">Repeat</keyword>
<dbReference type="PROSITE" id="PS50853">
    <property type="entry name" value="FN3"/>
    <property type="match status" value="1"/>
</dbReference>
<dbReference type="Pfam" id="PF00041">
    <property type="entry name" value="fn3"/>
    <property type="match status" value="1"/>
</dbReference>
<dbReference type="SUPFAM" id="SSF49265">
    <property type="entry name" value="Fibronectin type III"/>
    <property type="match status" value="1"/>
</dbReference>
<evidence type="ECO:0000313" key="5">
    <source>
        <dbReference type="EMBL" id="HJC41717.1"/>
    </source>
</evidence>
<dbReference type="InterPro" id="IPR015919">
    <property type="entry name" value="Cadherin-like_sf"/>
</dbReference>
<reference evidence="5" key="1">
    <citation type="journal article" date="2021" name="PeerJ">
        <title>Extensive microbial diversity within the chicken gut microbiome revealed by metagenomics and culture.</title>
        <authorList>
            <person name="Gilroy R."/>
            <person name="Ravi A."/>
            <person name="Getino M."/>
            <person name="Pursley I."/>
            <person name="Horton D.L."/>
            <person name="Alikhan N.F."/>
            <person name="Baker D."/>
            <person name="Gharbi K."/>
            <person name="Hall N."/>
            <person name="Watson M."/>
            <person name="Adriaenssens E.M."/>
            <person name="Foster-Nyarko E."/>
            <person name="Jarju S."/>
            <person name="Secka A."/>
            <person name="Antonio M."/>
            <person name="Oren A."/>
            <person name="Chaudhuri R.R."/>
            <person name="La Ragione R."/>
            <person name="Hildebrand F."/>
            <person name="Pallen M.J."/>
        </authorList>
    </citation>
    <scope>NUCLEOTIDE SEQUENCE</scope>
    <source>
        <strain evidence="5">CHK186-1790</strain>
    </source>
</reference>
<feature type="domain" description="SLH" evidence="4">
    <location>
        <begin position="1444"/>
        <end position="1500"/>
    </location>
</feature>
<evidence type="ECO:0000256" key="1">
    <source>
        <dbReference type="ARBA" id="ARBA00022737"/>
    </source>
</evidence>
<dbReference type="SMART" id="SM00060">
    <property type="entry name" value="FN3"/>
    <property type="match status" value="1"/>
</dbReference>
<name>A0A9D2P073_9FIRM</name>
<dbReference type="Pfam" id="PF00395">
    <property type="entry name" value="SLH"/>
    <property type="match status" value="3"/>
</dbReference>
<dbReference type="InterPro" id="IPR003961">
    <property type="entry name" value="FN3_dom"/>
</dbReference>
<sequence length="1500" mass="155484">MTLEEQTIPGETVEFGWSTSSSTQPTNWQDSNNFTGIPDGTVYFWARVKETNNHQAGTAAVSDAVTIHTAPTLSYVDIPEMTVDSPISSISPNIAGGAEGTASFAITAGSLPEGLNFDTSTGVISGTPTKVAVAGSITVTYTDSEGQTATDEVNYGAVLGQGLPDGSFTYTEPSSLTYDGTPKTATVVYAKGITEAEAGTLTVYYNRTDAAGELTTTAPTDAGTYAVMAVTEGGTTYNPAKIVVGNFTIAKAPITVTSITVADKAYDGSTSAEISNVAFNGTVNGDDVAVDYSSASASFADANAGTGKAVTVSGLTLTGDDSDNYALADYSSVSVTATISPAEFTPVNTDTQNVVVGVGTFTQPTFPGVNGETVAGALTYTYGGSTQTYDQITTALATMSANDTAEISWSFTATDGNYVSGAKTGTINVTMVDIAFQVNGQPATEDNAVTIKSNPTYGDIWNDIVTINSSIQAVVGDTPVQGTYSLNMSGYPAAGQHTYQFLFTSSDGGYTNVEVVSGTVTVDPKTITITGVTAVDRPYDKSTTVSITGGTLVGLEPGDENVTATVPPTGTVASPDAGNNKTVTLSGNVTVSSGNYTLTQPTDITVNITRAEITSLDVTSVADVTVLASSVNSIDEVKAQIATKTATATFGSNLTEVVDITWTTSDTFTPNADRTYTFTGTVDTANLDGSGLTPLTARVNVTVKFPVNVTVTAPADVTYGTALDDPSAQQVENGYGTSATESWTFEYEGVEGTNYPRSATKPTNAGTYVVYATLVSDTHAGSGTSAPFKINPKDISGATVALPEDFTATYTGSAFEPAVTVTDGTTTLVAGTDYTVAYSNNTNAGQATVTVTGQGNYQGTVSGKFIISAKDLADGDIVISGLPESVTYTGAAIKPLCTVTFGDIALVKDTDYTVTYSDNENAGTATVKISGQGNYIGEKPATFTIAPAAAAGTVTISGTGTGENGAYVVGDTLTADVSGDKHGTLTYQWYVDGAAVETATAQTFTIPKGAASIYVVVTSSGNYEGTLTSSAIEVGKAAIPAGITLTISGNANVGQQLTAVVNDTTGSFTGYSIQWLRDGVAIPGATGETYTLTDADKGHTITARLVPGEGYTGEIVASDGIKVPATKPGVPAVTATAGDGSATIRWTVDDGGSPITQYKIQLGENTIYVDGGTTSYIFSGLSNGDTYKITVTAINAMGESAATEVTVMPKAPTPVDPGDDDDDDHHSSGGSSSSVTRYTITVEQNRGGEITPDTVRVRRGEDQTFRIRADEGYEIEDVLVDGESVGDVSRYTFENVRKAHTIEAIFRAVDEEPEEPLRPFTDVDPDGWAAEYIYYLYDQGVVNGISDTLFAPTRTITRAEFVRMLAGVAGVTEDDLDYGSSGFADVEPESWYEAYVNWAVESGVTTGTSDTTFSPTANITREQMAVMIYRFAQNYGVELPSGTSATFSDAASFSSWASEAIYAMQRAGIIDGVGGGRFAPADNATREQACKMLAVLMELM</sequence>
<dbReference type="Pfam" id="PF05345">
    <property type="entry name" value="He_PIG"/>
    <property type="match status" value="1"/>
</dbReference>
<protein>
    <submittedName>
        <fullName evidence="5">S-layer homology domain-containing protein</fullName>
    </submittedName>
</protein>
<dbReference type="InterPro" id="IPR001119">
    <property type="entry name" value="SLH_dom"/>
</dbReference>
<dbReference type="InterPro" id="IPR051465">
    <property type="entry name" value="Cell_Envelope_Struct_Comp"/>
</dbReference>
<dbReference type="Pfam" id="PF18657">
    <property type="entry name" value="YDG"/>
    <property type="match status" value="2"/>
</dbReference>
<evidence type="ECO:0000256" key="2">
    <source>
        <dbReference type="SAM" id="MobiDB-lite"/>
    </source>
</evidence>
<dbReference type="InterPro" id="IPR041248">
    <property type="entry name" value="YDG"/>
</dbReference>
<dbReference type="PANTHER" id="PTHR43308:SF5">
    <property type="entry name" value="S-LAYER PROTEIN _ PEPTIDOGLYCAN ENDO-BETA-N-ACETYLGLUCOSAMINIDASE"/>
    <property type="match status" value="1"/>
</dbReference>
<gene>
    <name evidence="5" type="ORF">H9701_09240</name>
</gene>